<gene>
    <name evidence="1" type="ORF">Forpe1208_v005352</name>
</gene>
<evidence type="ECO:0000313" key="2">
    <source>
        <dbReference type="Proteomes" id="UP000694050"/>
    </source>
</evidence>
<evidence type="ECO:0000313" key="1">
    <source>
        <dbReference type="EMBL" id="KAG7417482.1"/>
    </source>
</evidence>
<reference evidence="1" key="1">
    <citation type="submission" date="2021-04" db="EMBL/GenBank/DDBJ databases">
        <title>First draft genome resource for Brassicaceae pathogens Fusarium oxysporum f. sp. raphani and Fusarium oxysporum f. sp. rapae.</title>
        <authorList>
            <person name="Asai S."/>
        </authorList>
    </citation>
    <scope>NUCLEOTIDE SEQUENCE</scope>
    <source>
        <strain evidence="1">Tf1208</strain>
    </source>
</reference>
<accession>A0A8J5PEL9</accession>
<comment type="caution">
    <text evidence="1">The sequence shown here is derived from an EMBL/GenBank/DDBJ whole genome shotgun (WGS) entry which is preliminary data.</text>
</comment>
<name>A0A8J5PEL9_FUSOX</name>
<dbReference type="Proteomes" id="UP000694050">
    <property type="component" value="Unassembled WGS sequence"/>
</dbReference>
<evidence type="ECO:0008006" key="3">
    <source>
        <dbReference type="Google" id="ProtNLM"/>
    </source>
</evidence>
<protein>
    <recommendedName>
        <fullName evidence="3">F-box domain-containing protein</fullName>
    </recommendedName>
</protein>
<proteinExistence type="predicted"/>
<organism evidence="1 2">
    <name type="scientific">Fusarium oxysporum f. sp. rapae</name>
    <dbReference type="NCBI Taxonomy" id="485398"/>
    <lineage>
        <taxon>Eukaryota</taxon>
        <taxon>Fungi</taxon>
        <taxon>Dikarya</taxon>
        <taxon>Ascomycota</taxon>
        <taxon>Pezizomycotina</taxon>
        <taxon>Sordariomycetes</taxon>
        <taxon>Hypocreomycetidae</taxon>
        <taxon>Hypocreales</taxon>
        <taxon>Nectriaceae</taxon>
        <taxon>Fusarium</taxon>
        <taxon>Fusarium oxysporum species complex</taxon>
    </lineage>
</organism>
<sequence length="552" mass="62993">MGLTDDATPSPALQTLPNELVGAICALLCNRDIKRFRLTCRALEDKSPLRFNRVFVSANPRNIEVLLAVANHNVFRYGVKEIIWDDTVLRRIPSTDGDGPCGYSADENDPDDYAANVNKEEISRDFVRLCKESLFLTRGRLQDKDKYQSDNEVHIGCLNEVQNQSDNLMPSRDSLAHYTDLFNQQTEVLSSSADEEAFRYAVLRFPQLTKVTITPAAHGFLFMPLYKTPMIRAFPSGFVYPIPRTWPADDILGGEHGPEDCPEGWESDDERRQWRGFCIVSKVLADYAEKLQISELVVDNHKLPTGIDYTLFDKPNAEYDSLCKIVARPGFRRLVLSLTTGYRENFQDAEDWDIYKNGRISSLVAKATDLEELVLQTDYGLNSWSCPMEHFVSLFHIFPVDSLSTEKLRHFGLSGMQVTQEDLISFLSKLPSTLKSVNLSFLSIVEGHGNHATMLADIRDRLGWRHRPASQRIKVSISMKLNQFHEGRYVCLDKEVQEYIYGDGPLPFLAQEEMIEAHFTWGTGIVYDEFDPGFAVPYETNRMRLERHARFC</sequence>
<dbReference type="EMBL" id="JAELUQ010000003">
    <property type="protein sequence ID" value="KAG7417482.1"/>
    <property type="molecule type" value="Genomic_DNA"/>
</dbReference>
<dbReference type="AlphaFoldDB" id="A0A8J5PEL9"/>